<feature type="domain" description="Fido" evidence="1">
    <location>
        <begin position="115"/>
        <end position="289"/>
    </location>
</feature>
<dbReference type="PANTHER" id="PTHR13504">
    <property type="entry name" value="FIDO DOMAIN-CONTAINING PROTEIN DDB_G0283145"/>
    <property type="match status" value="1"/>
</dbReference>
<dbReference type="PANTHER" id="PTHR13504:SF38">
    <property type="entry name" value="FIDO DOMAIN-CONTAINING PROTEIN"/>
    <property type="match status" value="1"/>
</dbReference>
<dbReference type="SUPFAM" id="SSF140931">
    <property type="entry name" value="Fic-like"/>
    <property type="match status" value="1"/>
</dbReference>
<gene>
    <name evidence="2" type="ORF">INT08_11205</name>
</gene>
<dbReference type="InterPro" id="IPR003812">
    <property type="entry name" value="Fido"/>
</dbReference>
<sequence>MIEASQRIEPCLPDTLLPEIVDRVAVLTDGAARLGGRLHPRTAANLADLVRVMNCYYSNLIEGHNTRPHDIEEALRNRFDPNDEKRNLQLEAVAHIRLQKKIDELSASGTLPEPSSVEFITWLHKEFYLDAPEAMLVLEKNGKKIRFTPGMFRHLSEHDVAVGRHLPPSSNVVADFMEYFHSKYVFSSMGRGMQLAAMAAAHHRFNYIHPFPDGNGRVSRLMSHAMALHAGIGAHGLWSVSRGLARGLDSPKDYMIMMDKADTPRQGDVDGRGNLSLKALNEFIGWFLDVCIDQVTFMLRLFDLDGLTGRLSTYCREQGWKPEAFTLLEMVLIKGEIPRGDVSHITGLKERTARSMLSSLVEHGIVGSDTPKGPVSLRFPAKSLDRLFPSLFPAYSL</sequence>
<name>A0ABR9XUM6_9CHLB</name>
<accession>A0ABR9XUM6</accession>
<dbReference type="InterPro" id="IPR040198">
    <property type="entry name" value="Fido_containing"/>
</dbReference>
<protein>
    <submittedName>
        <fullName evidence="2">Fic family protein</fullName>
    </submittedName>
</protein>
<reference evidence="2 3" key="1">
    <citation type="journal article" date="2020" name="Microorganisms">
        <title>Simultaneous Genome Sequencing of Prosthecochloris ethylica and Desulfuromonas acetoxidans within a Syntrophic Mixture Reveals Unique Pili and Protein Interactions.</title>
        <authorList>
            <person name="Kyndt J.A."/>
            <person name="Van Beeumen J.J."/>
            <person name="Meyer T.E."/>
        </authorList>
    </citation>
    <scope>NUCLEOTIDE SEQUENCE [LARGE SCALE GENOMIC DNA]</scope>
    <source>
        <strain evidence="2 3">N3</strain>
    </source>
</reference>
<keyword evidence="3" id="KW-1185">Reference proteome</keyword>
<dbReference type="Proteomes" id="UP000619838">
    <property type="component" value="Unassembled WGS sequence"/>
</dbReference>
<proteinExistence type="predicted"/>
<dbReference type="EMBL" id="JADGII010000052">
    <property type="protein sequence ID" value="MBF0637728.1"/>
    <property type="molecule type" value="Genomic_DNA"/>
</dbReference>
<dbReference type="Gene3D" id="1.10.3290.10">
    <property type="entry name" value="Fido-like domain"/>
    <property type="match status" value="1"/>
</dbReference>
<dbReference type="PROSITE" id="PS51459">
    <property type="entry name" value="FIDO"/>
    <property type="match status" value="1"/>
</dbReference>
<evidence type="ECO:0000313" key="2">
    <source>
        <dbReference type="EMBL" id="MBF0637728.1"/>
    </source>
</evidence>
<comment type="caution">
    <text evidence="2">The sequence shown here is derived from an EMBL/GenBank/DDBJ whole genome shotgun (WGS) entry which is preliminary data.</text>
</comment>
<dbReference type="Pfam" id="PF02661">
    <property type="entry name" value="Fic"/>
    <property type="match status" value="1"/>
</dbReference>
<dbReference type="InterPro" id="IPR036597">
    <property type="entry name" value="Fido-like_dom_sf"/>
</dbReference>
<evidence type="ECO:0000313" key="3">
    <source>
        <dbReference type="Proteomes" id="UP000619838"/>
    </source>
</evidence>
<evidence type="ECO:0000259" key="1">
    <source>
        <dbReference type="PROSITE" id="PS51459"/>
    </source>
</evidence>
<organism evidence="2 3">
    <name type="scientific">Prosthecochloris ethylica</name>
    <dbReference type="NCBI Taxonomy" id="2743976"/>
    <lineage>
        <taxon>Bacteria</taxon>
        <taxon>Pseudomonadati</taxon>
        <taxon>Chlorobiota</taxon>
        <taxon>Chlorobiia</taxon>
        <taxon>Chlorobiales</taxon>
        <taxon>Chlorobiaceae</taxon>
        <taxon>Prosthecochloris</taxon>
    </lineage>
</organism>